<evidence type="ECO:0000313" key="1">
    <source>
        <dbReference type="EMBL" id="ERH30318.1"/>
    </source>
</evidence>
<protein>
    <submittedName>
        <fullName evidence="1">Uncharacterized protein</fullName>
    </submittedName>
</protein>
<dbReference type="AlphaFoldDB" id="U1SEF7"/>
<name>U1SEF7_9BIFI</name>
<organism evidence="1 2">
    <name type="scientific">Alloscardovia omnicolens F0580</name>
    <dbReference type="NCBI Taxonomy" id="1321816"/>
    <lineage>
        <taxon>Bacteria</taxon>
        <taxon>Bacillati</taxon>
        <taxon>Actinomycetota</taxon>
        <taxon>Actinomycetes</taxon>
        <taxon>Bifidobacteriales</taxon>
        <taxon>Bifidobacteriaceae</taxon>
        <taxon>Alloscardovia</taxon>
    </lineage>
</organism>
<evidence type="ECO:0000313" key="2">
    <source>
        <dbReference type="Proteomes" id="UP000016519"/>
    </source>
</evidence>
<accession>U1SEF7</accession>
<sequence length="56" mass="6506">MLGSTTLDWYGIGYWNQIWDWLLLELLFLVRSIYRGFVGFVGFVGCRCVEVVGAER</sequence>
<dbReference type="Proteomes" id="UP000016519">
    <property type="component" value="Unassembled WGS sequence"/>
</dbReference>
<reference evidence="1 2" key="1">
    <citation type="submission" date="2013-08" db="EMBL/GenBank/DDBJ databases">
        <authorList>
            <person name="Weinstock G."/>
            <person name="Sodergren E."/>
            <person name="Wylie T."/>
            <person name="Fulton L."/>
            <person name="Fulton R."/>
            <person name="Fronick C."/>
            <person name="O'Laughlin M."/>
            <person name="Godfrey J."/>
            <person name="Miner T."/>
            <person name="Herter B."/>
            <person name="Appelbaum E."/>
            <person name="Cordes M."/>
            <person name="Lek S."/>
            <person name="Wollam A."/>
            <person name="Pepin K.H."/>
            <person name="Palsikar V.B."/>
            <person name="Mitreva M."/>
            <person name="Wilson R.K."/>
        </authorList>
    </citation>
    <scope>NUCLEOTIDE SEQUENCE [LARGE SCALE GENOMIC DNA]</scope>
    <source>
        <strain evidence="1 2">F0580</strain>
    </source>
</reference>
<proteinExistence type="predicted"/>
<gene>
    <name evidence="1" type="ORF">HMPREF9244_01080</name>
</gene>
<comment type="caution">
    <text evidence="1">The sequence shown here is derived from an EMBL/GenBank/DDBJ whole genome shotgun (WGS) entry which is preliminary data.</text>
</comment>
<dbReference type="HOGENOM" id="CLU_3003845_0_0_11"/>
<dbReference type="EMBL" id="AWSI01000034">
    <property type="protein sequence ID" value="ERH30318.1"/>
    <property type="molecule type" value="Genomic_DNA"/>
</dbReference>
<keyword evidence="2" id="KW-1185">Reference proteome</keyword>